<feature type="domain" description="Thioredoxin" evidence="5">
    <location>
        <begin position="3"/>
        <end position="158"/>
    </location>
</feature>
<dbReference type="FunFam" id="3.40.30.10:FF:000020">
    <property type="entry name" value="Peroxiredoxin"/>
    <property type="match status" value="1"/>
</dbReference>
<dbReference type="InterPro" id="IPR037944">
    <property type="entry name" value="PRX5-like"/>
</dbReference>
<dbReference type="GO" id="GO:0045454">
    <property type="term" value="P:cell redox homeostasis"/>
    <property type="evidence" value="ECO:0007669"/>
    <property type="project" value="TreeGrafter"/>
</dbReference>
<dbReference type="InterPro" id="IPR013740">
    <property type="entry name" value="Redoxin"/>
</dbReference>
<evidence type="ECO:0000256" key="2">
    <source>
        <dbReference type="ARBA" id="ARBA00022862"/>
    </source>
</evidence>
<dbReference type="PROSITE" id="PS51352">
    <property type="entry name" value="THIOREDOXIN_2"/>
    <property type="match status" value="1"/>
</dbReference>
<evidence type="ECO:0000259" key="5">
    <source>
        <dbReference type="PROSITE" id="PS51352"/>
    </source>
</evidence>
<protein>
    <submittedName>
        <fullName evidence="7">Unannotated protein</fullName>
    </submittedName>
</protein>
<evidence type="ECO:0000256" key="1">
    <source>
        <dbReference type="ARBA" id="ARBA00022559"/>
    </source>
</evidence>
<dbReference type="InterPro" id="IPR013766">
    <property type="entry name" value="Thioredoxin_domain"/>
</dbReference>
<evidence type="ECO:0000256" key="3">
    <source>
        <dbReference type="ARBA" id="ARBA00023002"/>
    </source>
</evidence>
<keyword evidence="4" id="KW-0676">Redox-active center</keyword>
<dbReference type="SUPFAM" id="SSF52833">
    <property type="entry name" value="Thioredoxin-like"/>
    <property type="match status" value="1"/>
</dbReference>
<dbReference type="GO" id="GO:0008379">
    <property type="term" value="F:thioredoxin peroxidase activity"/>
    <property type="evidence" value="ECO:0007669"/>
    <property type="project" value="InterPro"/>
</dbReference>
<dbReference type="InterPro" id="IPR036249">
    <property type="entry name" value="Thioredoxin-like_sf"/>
</dbReference>
<evidence type="ECO:0000256" key="4">
    <source>
        <dbReference type="ARBA" id="ARBA00023284"/>
    </source>
</evidence>
<keyword evidence="3" id="KW-0560">Oxidoreductase</keyword>
<dbReference type="EMBL" id="CAEZZA010000023">
    <property type="protein sequence ID" value="CAB4739922.1"/>
    <property type="molecule type" value="Genomic_DNA"/>
</dbReference>
<evidence type="ECO:0000313" key="6">
    <source>
        <dbReference type="EMBL" id="CAB4706675.1"/>
    </source>
</evidence>
<gene>
    <name evidence="6" type="ORF">UFOPK2625_00779</name>
    <name evidence="7" type="ORF">UFOPK2809_00282</name>
</gene>
<keyword evidence="2" id="KW-0049">Antioxidant</keyword>
<evidence type="ECO:0000313" key="7">
    <source>
        <dbReference type="EMBL" id="CAB4739922.1"/>
    </source>
</evidence>
<dbReference type="EMBL" id="CAEZXZ010000105">
    <property type="protein sequence ID" value="CAB4706675.1"/>
    <property type="molecule type" value="Genomic_DNA"/>
</dbReference>
<dbReference type="Pfam" id="PF08534">
    <property type="entry name" value="Redoxin"/>
    <property type="match status" value="1"/>
</dbReference>
<dbReference type="GO" id="GO:0034599">
    <property type="term" value="P:cellular response to oxidative stress"/>
    <property type="evidence" value="ECO:0007669"/>
    <property type="project" value="InterPro"/>
</dbReference>
<name>A0A6J6SYD8_9ZZZZ</name>
<proteinExistence type="predicted"/>
<dbReference type="CDD" id="cd03013">
    <property type="entry name" value="PRX5_like"/>
    <property type="match status" value="1"/>
</dbReference>
<dbReference type="GO" id="GO:0005777">
    <property type="term" value="C:peroxisome"/>
    <property type="evidence" value="ECO:0007669"/>
    <property type="project" value="TreeGrafter"/>
</dbReference>
<dbReference type="GO" id="GO:0005739">
    <property type="term" value="C:mitochondrion"/>
    <property type="evidence" value="ECO:0007669"/>
    <property type="project" value="TreeGrafter"/>
</dbReference>
<dbReference type="Gene3D" id="3.40.30.10">
    <property type="entry name" value="Glutaredoxin"/>
    <property type="match status" value="1"/>
</dbReference>
<reference evidence="7" key="1">
    <citation type="submission" date="2020-05" db="EMBL/GenBank/DDBJ databases">
        <authorList>
            <person name="Chiriac C."/>
            <person name="Salcher M."/>
            <person name="Ghai R."/>
            <person name="Kavagutti S V."/>
        </authorList>
    </citation>
    <scope>NUCLEOTIDE SEQUENCE</scope>
</reference>
<organism evidence="7">
    <name type="scientific">freshwater metagenome</name>
    <dbReference type="NCBI Taxonomy" id="449393"/>
    <lineage>
        <taxon>unclassified sequences</taxon>
        <taxon>metagenomes</taxon>
        <taxon>ecological metagenomes</taxon>
    </lineage>
</organism>
<dbReference type="PANTHER" id="PTHR10430">
    <property type="entry name" value="PEROXIREDOXIN"/>
    <property type="match status" value="1"/>
</dbReference>
<sequence>MSISVGDPLPKTELRMMADGAPTTVSSSDVLGAGRVVLFAVPGAFTPGCSKVHFPGFVELASSISAAGVDTIACLSVNDVFVMDAWGKDQGAGEILMLADPDAAFTKAVGMDVDASGAGLGIRSKRYALVLNNGVVEAFLPEEDGFSVLASTAECVLAGL</sequence>
<dbReference type="AlphaFoldDB" id="A0A6J6SYD8"/>
<keyword evidence="1" id="KW-0575">Peroxidase</keyword>
<dbReference type="PANTHER" id="PTHR10430:SF16">
    <property type="entry name" value="PEROXIREDOXIN-5, MITOCHONDRIAL"/>
    <property type="match status" value="1"/>
</dbReference>
<dbReference type="GO" id="GO:0042744">
    <property type="term" value="P:hydrogen peroxide catabolic process"/>
    <property type="evidence" value="ECO:0007669"/>
    <property type="project" value="TreeGrafter"/>
</dbReference>
<accession>A0A6J6SYD8</accession>